<dbReference type="InterPro" id="IPR004175">
    <property type="entry name" value="RNA_CPDase"/>
</dbReference>
<comment type="caution">
    <text evidence="3">The sequence shown here is derived from an EMBL/GenBank/DDBJ whole genome shotgun (WGS) entry which is preliminary data.</text>
</comment>
<evidence type="ECO:0000256" key="1">
    <source>
        <dbReference type="ARBA" id="ARBA00022801"/>
    </source>
</evidence>
<dbReference type="HAMAP" id="MF_01940">
    <property type="entry name" value="RNA_CPDase"/>
    <property type="match status" value="1"/>
</dbReference>
<reference evidence="3" key="1">
    <citation type="submission" date="2021-01" db="EMBL/GenBank/DDBJ databases">
        <title>Whole genome shotgun sequence of Verrucosispora sediminis NBRC 107745.</title>
        <authorList>
            <person name="Komaki H."/>
            <person name="Tamura T."/>
        </authorList>
    </citation>
    <scope>NUCLEOTIDE SEQUENCE</scope>
    <source>
        <strain evidence="3">NBRC 107745</strain>
    </source>
</reference>
<dbReference type="AlphaFoldDB" id="A0A9W5US70"/>
<dbReference type="GO" id="GO:0008664">
    <property type="term" value="F:RNA 2',3'-cyclic 3'-phosphodiesterase activity"/>
    <property type="evidence" value="ECO:0007669"/>
    <property type="project" value="UniProtKB-EC"/>
</dbReference>
<name>A0A9W5US70_9ACTN</name>
<evidence type="ECO:0000313" key="3">
    <source>
        <dbReference type="EMBL" id="GIJ33448.1"/>
    </source>
</evidence>
<comment type="catalytic activity">
    <reaction evidence="2">
        <text>a 3'-end 2',3'-cyclophospho-ribonucleotide-RNA + H2O = a 3'-end 2'-phospho-ribonucleotide-RNA + H(+)</text>
        <dbReference type="Rhea" id="RHEA:11828"/>
        <dbReference type="Rhea" id="RHEA-COMP:10464"/>
        <dbReference type="Rhea" id="RHEA-COMP:17353"/>
        <dbReference type="ChEBI" id="CHEBI:15377"/>
        <dbReference type="ChEBI" id="CHEBI:15378"/>
        <dbReference type="ChEBI" id="CHEBI:83064"/>
        <dbReference type="ChEBI" id="CHEBI:173113"/>
        <dbReference type="EC" id="3.1.4.58"/>
    </reaction>
</comment>
<feature type="short sequence motif" description="HXTX 1" evidence="2">
    <location>
        <begin position="45"/>
        <end position="48"/>
    </location>
</feature>
<dbReference type="OrthoDB" id="9787070at2"/>
<evidence type="ECO:0000313" key="4">
    <source>
        <dbReference type="Proteomes" id="UP000607311"/>
    </source>
</evidence>
<protein>
    <recommendedName>
        <fullName evidence="2">RNA 2',3'-cyclic phosphodiesterase</fullName>
        <shortName evidence="2">RNA 2',3'-CPDase</shortName>
        <ecNumber evidence="2">3.1.4.58</ecNumber>
    </recommendedName>
</protein>
<dbReference type="Gene3D" id="3.90.1140.10">
    <property type="entry name" value="Cyclic phosphodiesterase"/>
    <property type="match status" value="1"/>
</dbReference>
<evidence type="ECO:0000256" key="2">
    <source>
        <dbReference type="HAMAP-Rule" id="MF_01940"/>
    </source>
</evidence>
<sequence length="198" mass="20570">MRLFTAIYPPADAVAHLTAQVTGLRLAAASAAGTNVRLVDPTKAHLTLAFLGDVEAARLTEVRQALGAAVDDARGGAVLGAGLAGPPVLRLGGGGRFGWGRSTVLWVDVRGDVSRLVALAGVVRAGLAAAGLPVDERPFRPHLTIARPGDRLPHTDIEADLATLDAYLGPPWAADELVLVHSRPGPPSSYHRLAAWPL</sequence>
<comment type="similarity">
    <text evidence="2">Belongs to the 2H phosphoesterase superfamily. ThpR family.</text>
</comment>
<organism evidence="3 4">
    <name type="scientific">Micromonospora sediminimaris</name>
    <dbReference type="NCBI Taxonomy" id="547162"/>
    <lineage>
        <taxon>Bacteria</taxon>
        <taxon>Bacillati</taxon>
        <taxon>Actinomycetota</taxon>
        <taxon>Actinomycetes</taxon>
        <taxon>Micromonosporales</taxon>
        <taxon>Micromonosporaceae</taxon>
        <taxon>Micromonospora</taxon>
    </lineage>
</organism>
<proteinExistence type="inferred from homology"/>
<feature type="short sequence motif" description="HXTX 2" evidence="2">
    <location>
        <begin position="142"/>
        <end position="145"/>
    </location>
</feature>
<dbReference type="NCBIfam" id="TIGR02258">
    <property type="entry name" value="2_5_ligase"/>
    <property type="match status" value="1"/>
</dbReference>
<keyword evidence="4" id="KW-1185">Reference proteome</keyword>
<comment type="function">
    <text evidence="2">Hydrolyzes RNA 2',3'-cyclic phosphodiester to an RNA 2'-phosphomonoester.</text>
</comment>
<feature type="active site" description="Proton acceptor" evidence="2">
    <location>
        <position position="142"/>
    </location>
</feature>
<feature type="active site" description="Proton donor" evidence="2">
    <location>
        <position position="45"/>
    </location>
</feature>
<dbReference type="PANTHER" id="PTHR35561">
    <property type="entry name" value="RNA 2',3'-CYCLIC PHOSPHODIESTERASE"/>
    <property type="match status" value="1"/>
</dbReference>
<dbReference type="GO" id="GO:0004113">
    <property type="term" value="F:2',3'-cyclic-nucleotide 3'-phosphodiesterase activity"/>
    <property type="evidence" value="ECO:0007669"/>
    <property type="project" value="InterPro"/>
</dbReference>
<dbReference type="Proteomes" id="UP000607311">
    <property type="component" value="Unassembled WGS sequence"/>
</dbReference>
<dbReference type="RefSeq" id="WP_093404132.1">
    <property type="nucleotide sequence ID" value="NZ_BOPD01000014.1"/>
</dbReference>
<dbReference type="PANTHER" id="PTHR35561:SF1">
    <property type="entry name" value="RNA 2',3'-CYCLIC PHOSPHODIESTERASE"/>
    <property type="match status" value="1"/>
</dbReference>
<dbReference type="Pfam" id="PF13563">
    <property type="entry name" value="2_5_RNA_ligase2"/>
    <property type="match status" value="1"/>
</dbReference>
<dbReference type="EMBL" id="BOPD01000014">
    <property type="protein sequence ID" value="GIJ33448.1"/>
    <property type="molecule type" value="Genomic_DNA"/>
</dbReference>
<gene>
    <name evidence="3" type="ORF">Vse01_25960</name>
</gene>
<dbReference type="SUPFAM" id="SSF55144">
    <property type="entry name" value="LigT-like"/>
    <property type="match status" value="1"/>
</dbReference>
<dbReference type="InterPro" id="IPR009097">
    <property type="entry name" value="Cyclic_Pdiesterase"/>
</dbReference>
<dbReference type="EC" id="3.1.4.58" evidence="2"/>
<keyword evidence="1 2" id="KW-0378">Hydrolase</keyword>
<accession>A0A9W5US70</accession>